<dbReference type="Pfam" id="PF16694">
    <property type="entry name" value="Cytochrome_P460"/>
    <property type="match status" value="1"/>
</dbReference>
<dbReference type="InterPro" id="IPR038142">
    <property type="entry name" value="Cytochrome_P460_sp"/>
</dbReference>
<keyword evidence="3" id="KW-1185">Reference proteome</keyword>
<dbReference type="CDD" id="cd20753">
    <property type="entry name" value="cyt_P460_Mc-like"/>
    <property type="match status" value="1"/>
</dbReference>
<feature type="domain" description="Cytochrome P460" evidence="1">
    <location>
        <begin position="23"/>
        <end position="146"/>
    </location>
</feature>
<dbReference type="EMBL" id="CP060412">
    <property type="protein sequence ID" value="QNK03948.1"/>
    <property type="molecule type" value="Genomic_DNA"/>
</dbReference>
<accession>A0A7G8QAZ0</accession>
<sequence length="150" mass="16197">MAAWAGESTVTTAVSPIYGVSLPQGYRQWELIAPALEDAPLDELRTVLGNKLAVDALRAGTLPLPDGAILVKLAWKRQRSAAFPSATVPGEPTTVQVMVKDSHRYAASGGWGYGRFIHGQPADEAQHKTCYACHQARASEHDDVFTHYAP</sequence>
<protein>
    <submittedName>
        <fullName evidence="2">Cytochrome P460 family protein</fullName>
    </submittedName>
</protein>
<proteinExistence type="predicted"/>
<reference evidence="2 3" key="1">
    <citation type="submission" date="2020-08" db="EMBL/GenBank/DDBJ databases">
        <title>Dyella sp. G9 isolated from forest soil.</title>
        <authorList>
            <person name="Fu J."/>
            <person name="Qiu L."/>
        </authorList>
    </citation>
    <scope>NUCLEOTIDE SEQUENCE [LARGE SCALE GENOMIC DNA]</scope>
    <source>
        <strain evidence="2 3">G9</strain>
    </source>
</reference>
<organism evidence="2 3">
    <name type="scientific">Dyella telluris</name>
    <dbReference type="NCBI Taxonomy" id="2763498"/>
    <lineage>
        <taxon>Bacteria</taxon>
        <taxon>Pseudomonadati</taxon>
        <taxon>Pseudomonadota</taxon>
        <taxon>Gammaproteobacteria</taxon>
        <taxon>Lysobacterales</taxon>
        <taxon>Rhodanobacteraceae</taxon>
        <taxon>Dyella</taxon>
    </lineage>
</organism>
<dbReference type="InterPro" id="IPR032033">
    <property type="entry name" value="Cytochrome_P460"/>
</dbReference>
<gene>
    <name evidence="2" type="ORF">H8F01_20695</name>
</gene>
<evidence type="ECO:0000313" key="2">
    <source>
        <dbReference type="EMBL" id="QNK03948.1"/>
    </source>
</evidence>
<dbReference type="KEGG" id="dtl:H8F01_20695"/>
<name>A0A7G8QAZ0_9GAMM</name>
<evidence type="ECO:0000259" key="1">
    <source>
        <dbReference type="Pfam" id="PF16694"/>
    </source>
</evidence>
<dbReference type="Proteomes" id="UP000515873">
    <property type="component" value="Chromosome"/>
</dbReference>
<dbReference type="Gene3D" id="3.50.70.20">
    <property type="entry name" value="Cytochrome P460"/>
    <property type="match status" value="1"/>
</dbReference>
<evidence type="ECO:0000313" key="3">
    <source>
        <dbReference type="Proteomes" id="UP000515873"/>
    </source>
</evidence>
<dbReference type="AlphaFoldDB" id="A0A7G8QAZ0"/>